<evidence type="ECO:0000313" key="2">
    <source>
        <dbReference type="Proteomes" id="UP000001936"/>
    </source>
</evidence>
<dbReference type="EMBL" id="CP000133">
    <property type="protein sequence ID" value="ABC89008.1"/>
    <property type="molecule type" value="Genomic_DNA"/>
</dbReference>
<sequence length="94" mass="9816">MFQSGCGKLGCGYSIGNAETRSGPLRLCQSGGEGRQQGFSLAPVIKAALPVDMAKRGRSPQARCPLIGSCINIVERAERIIGACDDQSGEAHPL</sequence>
<dbReference type="AlphaFoldDB" id="Q2KDS8"/>
<accession>Q2KDS8</accession>
<gene>
    <name evidence="1" type="ordered locus">RHE_CH00183</name>
</gene>
<keyword evidence="2" id="KW-1185">Reference proteome</keyword>
<dbReference type="Proteomes" id="UP000001936">
    <property type="component" value="Chromosome"/>
</dbReference>
<name>Q2KDS8_RHIEC</name>
<evidence type="ECO:0000313" key="1">
    <source>
        <dbReference type="EMBL" id="ABC89008.1"/>
    </source>
</evidence>
<dbReference type="HOGENOM" id="CLU_2384095_0_0_5"/>
<protein>
    <submittedName>
        <fullName evidence="1">Uncharacterized protein</fullName>
    </submittedName>
</protein>
<organism evidence="1 2">
    <name type="scientific">Rhizobium etli (strain ATCC 51251 / DSM 11541 / JCM 21823 / NBRC 15573 / CFN 42)</name>
    <dbReference type="NCBI Taxonomy" id="347834"/>
    <lineage>
        <taxon>Bacteria</taxon>
        <taxon>Pseudomonadati</taxon>
        <taxon>Pseudomonadota</taxon>
        <taxon>Alphaproteobacteria</taxon>
        <taxon>Hyphomicrobiales</taxon>
        <taxon>Rhizobiaceae</taxon>
        <taxon>Rhizobium/Agrobacterium group</taxon>
        <taxon>Rhizobium</taxon>
    </lineage>
</organism>
<reference evidence="1 2" key="1">
    <citation type="journal article" date="2006" name="Proc. Natl. Acad. Sci. U.S.A.">
        <title>The partitioned Rhizobium etli genome: genetic and metabolic redundancy in seven interacting replicons.</title>
        <authorList>
            <person name="Gonzalez V."/>
            <person name="Santamaria R.I."/>
            <person name="Bustos P."/>
            <person name="Hernandez-Gonzalez I."/>
            <person name="Medrano-Soto A."/>
            <person name="Moreno-Hagelsieb G."/>
            <person name="Janga S.C."/>
            <person name="Ramirez M.A."/>
            <person name="Jimenez-Jacinto V."/>
            <person name="Collado-Vides J."/>
            <person name="Davila G."/>
        </authorList>
    </citation>
    <scope>NUCLEOTIDE SEQUENCE [LARGE SCALE GENOMIC DNA]</scope>
    <source>
        <strain evidence="2">ATCC 51251 / DSM 11541 / JCM 21823 / NBRC 15573 / CFN 42</strain>
    </source>
</reference>
<proteinExistence type="predicted"/>
<dbReference type="KEGG" id="ret:RHE_CH00183"/>